<proteinExistence type="predicted"/>
<feature type="region of interest" description="Disordered" evidence="4">
    <location>
        <begin position="92"/>
        <end position="113"/>
    </location>
</feature>
<dbReference type="Gene3D" id="2.60.120.330">
    <property type="entry name" value="B-lactam Antibiotic, Isopenicillin N Synthase, Chain"/>
    <property type="match status" value="1"/>
</dbReference>
<evidence type="ECO:0000313" key="7">
    <source>
        <dbReference type="Proteomes" id="UP001152561"/>
    </source>
</evidence>
<comment type="caution">
    <text evidence="6">The sequence shown here is derived from an EMBL/GenBank/DDBJ whole genome shotgun (WGS) entry which is preliminary data.</text>
</comment>
<feature type="compositionally biased region" description="Basic and acidic residues" evidence="4">
    <location>
        <begin position="99"/>
        <end position="113"/>
    </location>
</feature>
<dbReference type="GO" id="GO:0031418">
    <property type="term" value="F:L-ascorbic acid binding"/>
    <property type="evidence" value="ECO:0007669"/>
    <property type="project" value="UniProtKB-KW"/>
</dbReference>
<name>A0A9Q1LV43_9SOLA</name>
<evidence type="ECO:0000256" key="3">
    <source>
        <dbReference type="ARBA" id="ARBA00023004"/>
    </source>
</evidence>
<dbReference type="InterPro" id="IPR026992">
    <property type="entry name" value="DIOX_N"/>
</dbReference>
<evidence type="ECO:0000313" key="6">
    <source>
        <dbReference type="EMBL" id="KAJ8545367.1"/>
    </source>
</evidence>
<dbReference type="SUPFAM" id="SSF51197">
    <property type="entry name" value="Clavaminate synthase-like"/>
    <property type="match status" value="1"/>
</dbReference>
<keyword evidence="1" id="KW-0479">Metal-binding</keyword>
<keyword evidence="3" id="KW-0408">Iron</keyword>
<dbReference type="Pfam" id="PF14226">
    <property type="entry name" value="DIOX_N"/>
    <property type="match status" value="1"/>
</dbReference>
<dbReference type="AlphaFoldDB" id="A0A9Q1LV43"/>
<dbReference type="GO" id="GO:0046872">
    <property type="term" value="F:metal ion binding"/>
    <property type="evidence" value="ECO:0007669"/>
    <property type="project" value="UniProtKB-KW"/>
</dbReference>
<dbReference type="InterPro" id="IPR027443">
    <property type="entry name" value="IPNS-like_sf"/>
</dbReference>
<sequence>MESTPGKLNFGKFLLVPSVQELAKEHLTNIPERYVRPEQESPAISAGAAVPTVPVIDIQKLKSGDSLDSELQKLHSACQQWGFLQGHHGSIFQRNQEPSNDHRMSIGKGFKDG</sequence>
<evidence type="ECO:0000259" key="5">
    <source>
        <dbReference type="Pfam" id="PF14226"/>
    </source>
</evidence>
<reference evidence="7" key="1">
    <citation type="journal article" date="2023" name="Proc. Natl. Acad. Sci. U.S.A.">
        <title>Genomic and structural basis for evolution of tropane alkaloid biosynthesis.</title>
        <authorList>
            <person name="Wanga Y.-J."/>
            <person name="Taina T."/>
            <person name="Yua J.-Y."/>
            <person name="Lia J."/>
            <person name="Xua B."/>
            <person name="Chenc J."/>
            <person name="D'Auriad J.C."/>
            <person name="Huanga J.-P."/>
            <person name="Huanga S.-X."/>
        </authorList>
    </citation>
    <scope>NUCLEOTIDE SEQUENCE [LARGE SCALE GENOMIC DNA]</scope>
    <source>
        <strain evidence="7">cv. KIB-2019</strain>
    </source>
</reference>
<organism evidence="6 7">
    <name type="scientific">Anisodus acutangulus</name>
    <dbReference type="NCBI Taxonomy" id="402998"/>
    <lineage>
        <taxon>Eukaryota</taxon>
        <taxon>Viridiplantae</taxon>
        <taxon>Streptophyta</taxon>
        <taxon>Embryophyta</taxon>
        <taxon>Tracheophyta</taxon>
        <taxon>Spermatophyta</taxon>
        <taxon>Magnoliopsida</taxon>
        <taxon>eudicotyledons</taxon>
        <taxon>Gunneridae</taxon>
        <taxon>Pentapetalae</taxon>
        <taxon>asterids</taxon>
        <taxon>lamiids</taxon>
        <taxon>Solanales</taxon>
        <taxon>Solanaceae</taxon>
        <taxon>Solanoideae</taxon>
        <taxon>Hyoscyameae</taxon>
        <taxon>Anisodus</taxon>
    </lineage>
</organism>
<dbReference type="EMBL" id="JAJAGQ010000013">
    <property type="protein sequence ID" value="KAJ8545367.1"/>
    <property type="molecule type" value="Genomic_DNA"/>
</dbReference>
<accession>A0A9Q1LV43</accession>
<dbReference type="Proteomes" id="UP001152561">
    <property type="component" value="Unassembled WGS sequence"/>
</dbReference>
<feature type="domain" description="Non-haem dioxygenase N-terminal" evidence="5">
    <location>
        <begin position="53"/>
        <end position="85"/>
    </location>
</feature>
<dbReference type="OrthoDB" id="288590at2759"/>
<dbReference type="GO" id="GO:0016706">
    <property type="term" value="F:2-oxoglutarate-dependent dioxygenase activity"/>
    <property type="evidence" value="ECO:0007669"/>
    <property type="project" value="UniProtKB-ARBA"/>
</dbReference>
<keyword evidence="7" id="KW-1185">Reference proteome</keyword>
<keyword evidence="2" id="KW-0847">Vitamin C</keyword>
<evidence type="ECO:0000256" key="4">
    <source>
        <dbReference type="SAM" id="MobiDB-lite"/>
    </source>
</evidence>
<evidence type="ECO:0000256" key="2">
    <source>
        <dbReference type="ARBA" id="ARBA00022896"/>
    </source>
</evidence>
<protein>
    <recommendedName>
        <fullName evidence="5">Non-haem dioxygenase N-terminal domain-containing protein</fullName>
    </recommendedName>
</protein>
<evidence type="ECO:0000256" key="1">
    <source>
        <dbReference type="ARBA" id="ARBA00022723"/>
    </source>
</evidence>
<gene>
    <name evidence="6" type="ORF">K7X08_017950</name>
</gene>